<dbReference type="AlphaFoldDB" id="G0MKN1"/>
<keyword evidence="2" id="KW-1185">Reference proteome</keyword>
<evidence type="ECO:0000313" key="1">
    <source>
        <dbReference type="EMBL" id="EGT33732.1"/>
    </source>
</evidence>
<dbReference type="InParanoid" id="G0MKN1"/>
<name>G0MKN1_CAEBE</name>
<dbReference type="EMBL" id="GL379798">
    <property type="protein sequence ID" value="EGT33732.1"/>
    <property type="molecule type" value="Genomic_DNA"/>
</dbReference>
<accession>G0MKN1</accession>
<protein>
    <submittedName>
        <fullName evidence="1">Uncharacterized protein</fullName>
    </submittedName>
</protein>
<dbReference type="Proteomes" id="UP000008068">
    <property type="component" value="Unassembled WGS sequence"/>
</dbReference>
<evidence type="ECO:0000313" key="2">
    <source>
        <dbReference type="Proteomes" id="UP000008068"/>
    </source>
</evidence>
<organism evidence="2">
    <name type="scientific">Caenorhabditis brenneri</name>
    <name type="common">Nematode worm</name>
    <dbReference type="NCBI Taxonomy" id="135651"/>
    <lineage>
        <taxon>Eukaryota</taxon>
        <taxon>Metazoa</taxon>
        <taxon>Ecdysozoa</taxon>
        <taxon>Nematoda</taxon>
        <taxon>Chromadorea</taxon>
        <taxon>Rhabditida</taxon>
        <taxon>Rhabditina</taxon>
        <taxon>Rhabditomorpha</taxon>
        <taxon>Rhabditoidea</taxon>
        <taxon>Rhabditidae</taxon>
        <taxon>Peloderinae</taxon>
        <taxon>Caenorhabditis</taxon>
    </lineage>
</organism>
<gene>
    <name evidence="1" type="ORF">CAEBREN_30152</name>
</gene>
<sequence length="89" mass="10203">MNQKSKMLIITMYNCLTDRLCPGGNEFEAFTSKIQLHFYYWEVVLVGVHSLAFGQKHQVMNGSNETPNREQYFYGCKSCLTTSDGSSYN</sequence>
<reference evidence="2" key="1">
    <citation type="submission" date="2011-07" db="EMBL/GenBank/DDBJ databases">
        <authorList>
            <consortium name="Caenorhabditis brenneri Sequencing and Analysis Consortium"/>
            <person name="Wilson R.K."/>
        </authorList>
    </citation>
    <scope>NUCLEOTIDE SEQUENCE [LARGE SCALE GENOMIC DNA]</scope>
    <source>
        <strain evidence="2">PB2801</strain>
    </source>
</reference>
<proteinExistence type="predicted"/>
<dbReference type="HOGENOM" id="CLU_2456753_0_0_1"/>